<accession>A0ABV4U370</accession>
<evidence type="ECO:0000313" key="2">
    <source>
        <dbReference type="Proteomes" id="UP001575105"/>
    </source>
</evidence>
<organism evidence="1 2">
    <name type="scientific">Natronomicrosphaera hydrolytica</name>
    <dbReference type="NCBI Taxonomy" id="3242702"/>
    <lineage>
        <taxon>Bacteria</taxon>
        <taxon>Pseudomonadati</taxon>
        <taxon>Planctomycetota</taxon>
        <taxon>Phycisphaerae</taxon>
        <taxon>Phycisphaerales</taxon>
        <taxon>Phycisphaeraceae</taxon>
        <taxon>Natronomicrosphaera</taxon>
    </lineage>
</organism>
<sequence>MAIRKNQPTAPCIERIAVRPASEEESATAIAALDALLVELVHQVRADQEGETHDDQ</sequence>
<keyword evidence="2" id="KW-1185">Reference proteome</keyword>
<dbReference type="RefSeq" id="WP_425344965.1">
    <property type="nucleotide sequence ID" value="NZ_JBGUBD010000004.1"/>
</dbReference>
<dbReference type="Proteomes" id="UP001575105">
    <property type="component" value="Unassembled WGS sequence"/>
</dbReference>
<comment type="caution">
    <text evidence="1">The sequence shown here is derived from an EMBL/GenBank/DDBJ whole genome shotgun (WGS) entry which is preliminary data.</text>
</comment>
<evidence type="ECO:0000313" key="1">
    <source>
        <dbReference type="EMBL" id="MFA9478036.1"/>
    </source>
</evidence>
<name>A0ABV4U370_9BACT</name>
<reference evidence="1 2" key="1">
    <citation type="submission" date="2024-08" db="EMBL/GenBank/DDBJ databases">
        <title>Whole-genome sequencing of halo(alkali)philic microorganisms from hypersaline lakes.</title>
        <authorList>
            <person name="Sorokin D.Y."/>
            <person name="Merkel A.Y."/>
            <person name="Messina E."/>
            <person name="Yakimov M."/>
        </authorList>
    </citation>
    <scope>NUCLEOTIDE SEQUENCE [LARGE SCALE GENOMIC DNA]</scope>
    <source>
        <strain evidence="1 2">AB-hyl4</strain>
    </source>
</reference>
<protein>
    <submittedName>
        <fullName evidence="1">Uncharacterized protein</fullName>
    </submittedName>
</protein>
<dbReference type="EMBL" id="JBGUBD010000004">
    <property type="protein sequence ID" value="MFA9478036.1"/>
    <property type="molecule type" value="Genomic_DNA"/>
</dbReference>
<proteinExistence type="predicted"/>
<gene>
    <name evidence="1" type="ORF">ACERK3_06970</name>
</gene>